<dbReference type="PANTHER" id="PTHR42648:SF32">
    <property type="entry name" value="RIBONUCLEASE H-LIKE DOMAIN, GAG-PRE-INTEGRASE DOMAIN PROTEIN-RELATED"/>
    <property type="match status" value="1"/>
</dbReference>
<proteinExistence type="predicted"/>
<feature type="compositionally biased region" description="Polar residues" evidence="1">
    <location>
        <begin position="217"/>
        <end position="241"/>
    </location>
</feature>
<feature type="domain" description="Retroviral polymerase SH3-like" evidence="2">
    <location>
        <begin position="104"/>
        <end position="161"/>
    </location>
</feature>
<dbReference type="PANTHER" id="PTHR42648">
    <property type="entry name" value="TRANSPOSASE, PUTATIVE-RELATED"/>
    <property type="match status" value="1"/>
</dbReference>
<dbReference type="SUPFAM" id="SSF53098">
    <property type="entry name" value="Ribonuclease H-like"/>
    <property type="match status" value="1"/>
</dbReference>
<dbReference type="InterPro" id="IPR012337">
    <property type="entry name" value="RNaseH-like_sf"/>
</dbReference>
<feature type="region of interest" description="Disordered" evidence="1">
    <location>
        <begin position="215"/>
        <end position="241"/>
    </location>
</feature>
<sequence>MERSTSSSLSMITLDFTWVKFLRSKDEALDFRIKFLKMNQVGISHETSIARSLQQNGVIERQAVATTCYTQNHSIIRLRHGKTPYELLHDKLPDLSFLHVFGALCYPTNDNENLGKLQSKDDIGIFIGYVPIKKAFQIYNRRTKRIIEIIHVDFDKLTVMASEHSTTEAALHEMTPATISLGLVPNPPPLTSVDPLALEVIASIAKVVAPEPVASTGLPSSTTINQDTPSPINSQTSPDTQSLVISNDVEEENHNLDVAHMNNDPFFGISIPENVSNVSFSSDVIPTVVHTAASNSEHIKK</sequence>
<protein>
    <recommendedName>
        <fullName evidence="2">Retroviral polymerase SH3-like domain-containing protein</fullName>
    </recommendedName>
</protein>
<organism evidence="3">
    <name type="scientific">Tanacetum cinerariifolium</name>
    <name type="common">Dalmatian daisy</name>
    <name type="synonym">Chrysanthemum cinerariifolium</name>
    <dbReference type="NCBI Taxonomy" id="118510"/>
    <lineage>
        <taxon>Eukaryota</taxon>
        <taxon>Viridiplantae</taxon>
        <taxon>Streptophyta</taxon>
        <taxon>Embryophyta</taxon>
        <taxon>Tracheophyta</taxon>
        <taxon>Spermatophyta</taxon>
        <taxon>Magnoliopsida</taxon>
        <taxon>eudicotyledons</taxon>
        <taxon>Gunneridae</taxon>
        <taxon>Pentapetalae</taxon>
        <taxon>asterids</taxon>
        <taxon>campanulids</taxon>
        <taxon>Asterales</taxon>
        <taxon>Asteraceae</taxon>
        <taxon>Asteroideae</taxon>
        <taxon>Anthemideae</taxon>
        <taxon>Anthemidinae</taxon>
        <taxon>Tanacetum</taxon>
    </lineage>
</organism>
<name>A0A6L2NWH5_TANCI</name>
<accession>A0A6L2NWH5</accession>
<dbReference type="AlphaFoldDB" id="A0A6L2NWH5"/>
<evidence type="ECO:0000313" key="3">
    <source>
        <dbReference type="EMBL" id="GEU89977.1"/>
    </source>
</evidence>
<dbReference type="Pfam" id="PF25597">
    <property type="entry name" value="SH3_retrovirus"/>
    <property type="match status" value="1"/>
</dbReference>
<comment type="caution">
    <text evidence="3">The sequence shown here is derived from an EMBL/GenBank/DDBJ whole genome shotgun (WGS) entry which is preliminary data.</text>
</comment>
<evidence type="ECO:0000259" key="2">
    <source>
        <dbReference type="Pfam" id="PF25597"/>
    </source>
</evidence>
<dbReference type="InterPro" id="IPR057670">
    <property type="entry name" value="SH3_retrovirus"/>
</dbReference>
<evidence type="ECO:0000256" key="1">
    <source>
        <dbReference type="SAM" id="MobiDB-lite"/>
    </source>
</evidence>
<reference evidence="3" key="1">
    <citation type="journal article" date="2019" name="Sci. Rep.">
        <title>Draft genome of Tanacetum cinerariifolium, the natural source of mosquito coil.</title>
        <authorList>
            <person name="Yamashiro T."/>
            <person name="Shiraishi A."/>
            <person name="Satake H."/>
            <person name="Nakayama K."/>
        </authorList>
    </citation>
    <scope>NUCLEOTIDE SEQUENCE</scope>
</reference>
<gene>
    <name evidence="3" type="ORF">Tci_061955</name>
</gene>
<dbReference type="InterPro" id="IPR039537">
    <property type="entry name" value="Retrotran_Ty1/copia-like"/>
</dbReference>
<dbReference type="EMBL" id="BKCJ010010082">
    <property type="protein sequence ID" value="GEU89977.1"/>
    <property type="molecule type" value="Genomic_DNA"/>
</dbReference>